<keyword evidence="1" id="KW-0378">Hydrolase</keyword>
<evidence type="ECO:0000313" key="1">
    <source>
        <dbReference type="EMBL" id="NYD75257.1"/>
    </source>
</evidence>
<dbReference type="GO" id="GO:0016787">
    <property type="term" value="F:hydrolase activity"/>
    <property type="evidence" value="ECO:0007669"/>
    <property type="project" value="UniProtKB-KW"/>
</dbReference>
<gene>
    <name evidence="1" type="ORF">BJ963_002776</name>
</gene>
<accession>A0A852T266</accession>
<comment type="caution">
    <text evidence="1">The sequence shown here is derived from an EMBL/GenBank/DDBJ whole genome shotgun (WGS) entry which is preliminary data.</text>
</comment>
<reference evidence="1 2" key="1">
    <citation type="submission" date="2020-07" db="EMBL/GenBank/DDBJ databases">
        <title>Sequencing the genomes of 1000 actinobacteria strains.</title>
        <authorList>
            <person name="Klenk H.-P."/>
        </authorList>
    </citation>
    <scope>NUCLEOTIDE SEQUENCE [LARGE SCALE GENOMIC DNA]</scope>
    <source>
        <strain evidence="1 2">DSM 23871</strain>
    </source>
</reference>
<protein>
    <submittedName>
        <fullName evidence="1">Phosphoglycolate phosphatase-like HAD superfamily hydrolase</fullName>
    </submittedName>
</protein>
<proteinExistence type="predicted"/>
<evidence type="ECO:0000313" key="2">
    <source>
        <dbReference type="Proteomes" id="UP000589620"/>
    </source>
</evidence>
<dbReference type="AlphaFoldDB" id="A0A852T266"/>
<dbReference type="EMBL" id="JACCBJ010000001">
    <property type="protein sequence ID" value="NYD75257.1"/>
    <property type="molecule type" value="Genomic_DNA"/>
</dbReference>
<dbReference type="RefSeq" id="WP_179457249.1">
    <property type="nucleotide sequence ID" value="NZ_BAAAPX010000001.1"/>
</dbReference>
<name>A0A852T266_9MICO</name>
<organism evidence="1 2">
    <name type="scientific">Leifsonia soli</name>
    <dbReference type="NCBI Taxonomy" id="582665"/>
    <lineage>
        <taxon>Bacteria</taxon>
        <taxon>Bacillati</taxon>
        <taxon>Actinomycetota</taxon>
        <taxon>Actinomycetes</taxon>
        <taxon>Micrococcales</taxon>
        <taxon>Microbacteriaceae</taxon>
        <taxon>Leifsonia</taxon>
    </lineage>
</organism>
<keyword evidence="2" id="KW-1185">Reference proteome</keyword>
<sequence length="1013" mass="110486">MSELTPELESFIAFRLGQLSERNEHHKFEEIATRIARKRISSNILVSNGPVSAGGDQQRDGESYTTRIPDEFPNAAGFAASASTSPVVIACTVQRTGLRAKVLADLEGICGPGAAPVDIVAFFSVSSIPEATSHDLQRIARDQYGVTLDIFSGAKIATLLAEPDLVWIAQHYLEVPAVMVPDPEGVAVPEWYATVLDGLRSNHGPAALTPATQGEITEGIRFATWDAAANSDLPEWADFMSAFLRDELSSDLVFRACYEISVARFRGLGEATDDLVRRAIGIACSSARADILEDCATLVSYWGNMWFAGVSSASAPEIAEARAKLIAHLTAELETTNSSEYPVRAATLTGTMAYLMLTPKVEQAEGGGYSPTKVERDRLAGVSLVDAKVDTSSAAESGLFDLNSVMAYLDQLVDLLPRARAYSVSSIARIFTLFTPALASDPRYTKVRDALDGAVAAVHGDAAIAQRCRDRAIAFVEAGQPLAALGELHDAKVRWFHGDLIYGAVLVTRFIGHLYRDLGLTYAAKMYASAAAMFANLSTDADTKAQLPKALLDSARAAQLAGSWIDAAGLTEVALLAQASLATDPFDIDKYPELGTHELNELMQYLAVRKFWPDLEPLFEAEHPNTGLYEQMVEDASQPGNEMPFDEGAFQELARGQFRGPVLSDLGPNRVIDFAALGVRWVFTFDADRTTVLSAEGFVAAFQVFIADAARYDPVIVEDTVRVHIDVIASGTSVVEPEGDSADMRVTIVSAMADFDELVPFLVAGSMQLLQEVHARPNDELAELLENLMRDGISHKVVVGRPYYEVADFLSTEHYERCAAATRPASSSDFAPTAHVALVASTRLGRGYDRAEALTLIEQRYRAAEAWKVSLASFFADPRGLDRFLQLRGEGWLDWQFIVAFVNVGLNWRLRQSGANIRNLAPAQLRQIAMRPEGNTDSPVPVDVFLREIEVNLAIQTAVIAGTWKLRSRPEKRGEGIMRNLLTRRYRFAVDDVPHRDILACLDGEGRFLPIVE</sequence>
<dbReference type="Proteomes" id="UP000589620">
    <property type="component" value="Unassembled WGS sequence"/>
</dbReference>